<accession>A0A563DW86</accession>
<evidence type="ECO:0000313" key="3">
    <source>
        <dbReference type="Proteomes" id="UP000320244"/>
    </source>
</evidence>
<evidence type="ECO:0008006" key="4">
    <source>
        <dbReference type="Google" id="ProtNLM"/>
    </source>
</evidence>
<feature type="transmembrane region" description="Helical" evidence="1">
    <location>
        <begin position="123"/>
        <end position="152"/>
    </location>
</feature>
<feature type="transmembrane region" description="Helical" evidence="1">
    <location>
        <begin position="254"/>
        <end position="273"/>
    </location>
</feature>
<dbReference type="OrthoDB" id="151635at2"/>
<comment type="caution">
    <text evidence="2">The sequence shown here is derived from an EMBL/GenBank/DDBJ whole genome shotgun (WGS) entry which is preliminary data.</text>
</comment>
<keyword evidence="3" id="KW-1185">Reference proteome</keyword>
<reference evidence="2 3" key="2">
    <citation type="submission" date="2019-08" db="EMBL/GenBank/DDBJ databases">
        <title>Jejuicoccus antrihumi gen. nov., sp. nov., a new member of the family Dermacoccaceae isolated from a cave.</title>
        <authorList>
            <person name="Schumann P."/>
            <person name="Kim I.S."/>
        </authorList>
    </citation>
    <scope>NUCLEOTIDE SEQUENCE [LARGE SCALE GENOMIC DNA]</scope>
    <source>
        <strain evidence="2 3">C5-26</strain>
    </source>
</reference>
<evidence type="ECO:0000256" key="1">
    <source>
        <dbReference type="SAM" id="Phobius"/>
    </source>
</evidence>
<organism evidence="2 3">
    <name type="scientific">Leekyejoonella antrihumi</name>
    <dbReference type="NCBI Taxonomy" id="1660198"/>
    <lineage>
        <taxon>Bacteria</taxon>
        <taxon>Bacillati</taxon>
        <taxon>Actinomycetota</taxon>
        <taxon>Actinomycetes</taxon>
        <taxon>Micrococcales</taxon>
        <taxon>Dermacoccaceae</taxon>
        <taxon>Leekyejoonella</taxon>
    </lineage>
</organism>
<name>A0A563DW86_9MICO</name>
<keyword evidence="1" id="KW-1133">Transmembrane helix</keyword>
<evidence type="ECO:0000313" key="2">
    <source>
        <dbReference type="EMBL" id="TWP34540.1"/>
    </source>
</evidence>
<feature type="transmembrane region" description="Helical" evidence="1">
    <location>
        <begin position="360"/>
        <end position="379"/>
    </location>
</feature>
<proteinExistence type="predicted"/>
<feature type="transmembrane region" description="Helical" evidence="1">
    <location>
        <begin position="310"/>
        <end position="328"/>
    </location>
</feature>
<dbReference type="RefSeq" id="WP_146318547.1">
    <property type="nucleotide sequence ID" value="NZ_VCQV01000026.1"/>
</dbReference>
<sequence>MVTATTATRSDVAAPRPRPMERLRRLLDTRLLLLVVVSYLIFRLFSAILMIWLAKHQDPQFIPFGTGTNHTSYWDMARMWDGAWYETIVRDGYPSQLPHALNGTVQQNPWAFYPLYPMMTKGLMLVTGGSFGVVGSLFSLVLGGAAMVLMAVLMRPRVGAAATLAATSVFAAAPPSPVFQMTYTESLGLLILMAFLIAISKESWLLAGTFALVCGFARPIAVPMALVALVAVVVRWRARNGRPIVVGEWVRMSVALVSCGVAGLIWPVIAWAVTGDRSAYTATESAWRTDDEVVPFVSWVRNFDILFGDLWGKLALLAVVVLLVAMLCGPWATGLGYVMWTWTFAYALYLAAVLDAWSSTYRMLIYLFPIVVILIGAGWKRRDQRVLTWVRTAACIGLFLGWQVWWGWTLLRLAHPAGNAI</sequence>
<feature type="transmembrane region" description="Helical" evidence="1">
    <location>
        <begin position="335"/>
        <end position="354"/>
    </location>
</feature>
<dbReference type="AlphaFoldDB" id="A0A563DW86"/>
<feature type="transmembrane region" description="Helical" evidence="1">
    <location>
        <begin position="182"/>
        <end position="199"/>
    </location>
</feature>
<keyword evidence="1" id="KW-0812">Transmembrane</keyword>
<dbReference type="EMBL" id="VCQV01000026">
    <property type="protein sequence ID" value="TWP34540.1"/>
    <property type="molecule type" value="Genomic_DNA"/>
</dbReference>
<feature type="transmembrane region" description="Helical" evidence="1">
    <location>
        <begin position="31"/>
        <end position="54"/>
    </location>
</feature>
<keyword evidence="1" id="KW-0472">Membrane</keyword>
<feature type="transmembrane region" description="Helical" evidence="1">
    <location>
        <begin position="205"/>
        <end position="234"/>
    </location>
</feature>
<gene>
    <name evidence="2" type="ORF">FGL98_16720</name>
</gene>
<protein>
    <recommendedName>
        <fullName evidence="4">Glycosyltransferase RgtA/B/C/D-like domain-containing protein</fullName>
    </recommendedName>
</protein>
<reference evidence="2 3" key="1">
    <citation type="submission" date="2019-05" db="EMBL/GenBank/DDBJ databases">
        <authorList>
            <person name="Lee S.D."/>
        </authorList>
    </citation>
    <scope>NUCLEOTIDE SEQUENCE [LARGE SCALE GENOMIC DNA]</scope>
    <source>
        <strain evidence="2 3">C5-26</strain>
    </source>
</reference>
<dbReference type="Proteomes" id="UP000320244">
    <property type="component" value="Unassembled WGS sequence"/>
</dbReference>
<feature type="transmembrane region" description="Helical" evidence="1">
    <location>
        <begin position="386"/>
        <end position="406"/>
    </location>
</feature>